<evidence type="ECO:0000256" key="1">
    <source>
        <dbReference type="ARBA" id="ARBA00022729"/>
    </source>
</evidence>
<keyword evidence="1" id="KW-0732">Signal</keyword>
<gene>
    <name evidence="2" type="ORF">MNBD_PLANCTO02-2855</name>
</gene>
<dbReference type="Pfam" id="PF13517">
    <property type="entry name" value="FG-GAP_3"/>
    <property type="match status" value="2"/>
</dbReference>
<reference evidence="2" key="1">
    <citation type="submission" date="2018-06" db="EMBL/GenBank/DDBJ databases">
        <authorList>
            <person name="Zhirakovskaya E."/>
        </authorList>
    </citation>
    <scope>NUCLEOTIDE SEQUENCE</scope>
</reference>
<dbReference type="Gene3D" id="2.130.10.130">
    <property type="entry name" value="Integrin alpha, N-terminal"/>
    <property type="match status" value="2"/>
</dbReference>
<dbReference type="InterPro" id="IPR028994">
    <property type="entry name" value="Integrin_alpha_N"/>
</dbReference>
<dbReference type="EMBL" id="UOGL01000554">
    <property type="protein sequence ID" value="VAX41498.1"/>
    <property type="molecule type" value="Genomic_DNA"/>
</dbReference>
<evidence type="ECO:0008006" key="3">
    <source>
        <dbReference type="Google" id="ProtNLM"/>
    </source>
</evidence>
<proteinExistence type="predicted"/>
<dbReference type="InterPro" id="IPR013517">
    <property type="entry name" value="FG-GAP"/>
</dbReference>
<sequence>MKKENTMSRLTRIQSILHVATYLVLFFAIPSVLWSAEKSIVWKIKKLTVDTNEGIDLADVNKDGKLDIIAGRNWYAAPDFIPKPVRSIKDWRGYAQSNGDFAYDVDNDGWVDVISMGFLLTEVYWYRNPGVEGLKLGQLWKKNLLVDTKTSANEGVLFEDLNGDGKPEWIVNSWKKSSPQYVWQLTKEKRTFNVKKGRKQVRKARMMPALSKVVINKTGNGHGLGVGDINGDGLKDILCGTGWYECPSKKKPFGKEWKFHKDWDDLHSSVPMLVRDMDGDGKNDIIWGAGHDFGLYWWQQEDLGTDGKTSWKKHLIDDTFSQPHCLAWADLDGDGKDELITGKRVFAHNGKDPGGKKPACIFYYTWNKKTLKFQKHIIDKGTVGIGLQIRTGDLNGDGRIDIAVAGKGGTFILFNLVK</sequence>
<dbReference type="PANTHER" id="PTHR44103:SF1">
    <property type="entry name" value="PROPROTEIN CONVERTASE P"/>
    <property type="match status" value="1"/>
</dbReference>
<dbReference type="SUPFAM" id="SSF69318">
    <property type="entry name" value="Integrin alpha N-terminal domain"/>
    <property type="match status" value="1"/>
</dbReference>
<protein>
    <recommendedName>
        <fullName evidence="3">VCBS repeat-containing protein</fullName>
    </recommendedName>
</protein>
<dbReference type="AlphaFoldDB" id="A0A3B1DYV9"/>
<dbReference type="PANTHER" id="PTHR44103">
    <property type="entry name" value="PROPROTEIN CONVERTASE P"/>
    <property type="match status" value="1"/>
</dbReference>
<organism evidence="2">
    <name type="scientific">hydrothermal vent metagenome</name>
    <dbReference type="NCBI Taxonomy" id="652676"/>
    <lineage>
        <taxon>unclassified sequences</taxon>
        <taxon>metagenomes</taxon>
        <taxon>ecological metagenomes</taxon>
    </lineage>
</organism>
<accession>A0A3B1DYV9</accession>
<name>A0A3B1DYV9_9ZZZZ</name>
<evidence type="ECO:0000313" key="2">
    <source>
        <dbReference type="EMBL" id="VAX41498.1"/>
    </source>
</evidence>